<dbReference type="Proteomes" id="UP000546701">
    <property type="component" value="Unassembled WGS sequence"/>
</dbReference>
<gene>
    <name evidence="1" type="ORF">FHS99_003320</name>
</gene>
<keyword evidence="2" id="KW-1185">Reference proteome</keyword>
<protein>
    <submittedName>
        <fullName evidence="1">Aryl-alcohol dehydrogenase-like predicted oxidoreductase</fullName>
    </submittedName>
</protein>
<organism evidence="1 2">
    <name type="scientific">Sphingomonas prati</name>
    <dbReference type="NCBI Taxonomy" id="1843237"/>
    <lineage>
        <taxon>Bacteria</taxon>
        <taxon>Pseudomonadati</taxon>
        <taxon>Pseudomonadota</taxon>
        <taxon>Alphaproteobacteria</taxon>
        <taxon>Sphingomonadales</taxon>
        <taxon>Sphingomonadaceae</taxon>
        <taxon>Sphingomonas</taxon>
    </lineage>
</organism>
<name>A0A7W9BVB8_9SPHN</name>
<evidence type="ECO:0000313" key="2">
    <source>
        <dbReference type="Proteomes" id="UP000546701"/>
    </source>
</evidence>
<sequence length="52" mass="5556">MKRREIGDSGIQASKIGLGSWPTYAGGLERKLTLAMFAAHGLGATARQRRVA</sequence>
<dbReference type="RefSeq" id="WP_184075344.1">
    <property type="nucleotide sequence ID" value="NZ_BMJP01000007.1"/>
</dbReference>
<proteinExistence type="predicted"/>
<reference evidence="1 2" key="1">
    <citation type="submission" date="2020-08" db="EMBL/GenBank/DDBJ databases">
        <title>Genomic Encyclopedia of Type Strains, Phase IV (KMG-IV): sequencing the most valuable type-strain genomes for metagenomic binning, comparative biology and taxonomic classification.</title>
        <authorList>
            <person name="Goeker M."/>
        </authorList>
    </citation>
    <scope>NUCLEOTIDE SEQUENCE [LARGE SCALE GENOMIC DNA]</scope>
    <source>
        <strain evidence="1 2">DSM 103336</strain>
    </source>
</reference>
<evidence type="ECO:0000313" key="1">
    <source>
        <dbReference type="EMBL" id="MBB5730813.1"/>
    </source>
</evidence>
<dbReference type="EMBL" id="JACIJR010000009">
    <property type="protein sequence ID" value="MBB5730813.1"/>
    <property type="molecule type" value="Genomic_DNA"/>
</dbReference>
<accession>A0A7W9BVB8</accession>
<dbReference type="AlphaFoldDB" id="A0A7W9BVB8"/>
<comment type="caution">
    <text evidence="1">The sequence shown here is derived from an EMBL/GenBank/DDBJ whole genome shotgun (WGS) entry which is preliminary data.</text>
</comment>